<dbReference type="AlphaFoldDB" id="A0A1F6BYX4"/>
<dbReference type="EMBL" id="MFKK01000004">
    <property type="protein sequence ID" value="OGG42166.1"/>
    <property type="molecule type" value="Genomic_DNA"/>
</dbReference>
<dbReference type="STRING" id="1798471.A3A21_02165"/>
<dbReference type="InterPro" id="IPR052345">
    <property type="entry name" value="Rad_response_metalloprotease"/>
</dbReference>
<dbReference type="Pfam" id="PF06114">
    <property type="entry name" value="Peptidase_M78"/>
    <property type="match status" value="1"/>
</dbReference>
<sequence length="180" mass="20599">MKLERQGPNYRKVNEEVTKILRANFVIAPPVRIEEIAQNYGLKIVEADFKLYSDNVSGVIDLKTNTIYVNQNEPDVRQAFTIAHELAHYILHKSELEKDQTGKLSVLYRKALGELNQDPKEKEANCFAANLLVPAELLEKYKDYNIDTIAKIFGVSQEVIGYRLQFENGGKQRKNTATRI</sequence>
<dbReference type="PANTHER" id="PTHR43236:SF2">
    <property type="entry name" value="BLL0069 PROTEIN"/>
    <property type="match status" value="1"/>
</dbReference>
<comment type="caution">
    <text evidence="2">The sequence shown here is derived from an EMBL/GenBank/DDBJ whole genome shotgun (WGS) entry which is preliminary data.</text>
</comment>
<organism evidence="2 3">
    <name type="scientific">Candidatus Jorgensenbacteria bacterium RIFCSPLOWO2_01_FULL_45_25b</name>
    <dbReference type="NCBI Taxonomy" id="1798471"/>
    <lineage>
        <taxon>Bacteria</taxon>
        <taxon>Candidatus Joergenseniibacteriota</taxon>
    </lineage>
</organism>
<dbReference type="Proteomes" id="UP000176996">
    <property type="component" value="Unassembled WGS sequence"/>
</dbReference>
<name>A0A1F6BYX4_9BACT</name>
<gene>
    <name evidence="2" type="ORF">A3A21_02165</name>
</gene>
<dbReference type="InterPro" id="IPR010359">
    <property type="entry name" value="IrrE_HExxH"/>
</dbReference>
<evidence type="ECO:0000259" key="1">
    <source>
        <dbReference type="Pfam" id="PF06114"/>
    </source>
</evidence>
<reference evidence="2 3" key="1">
    <citation type="journal article" date="2016" name="Nat. Commun.">
        <title>Thousands of microbial genomes shed light on interconnected biogeochemical processes in an aquifer system.</title>
        <authorList>
            <person name="Anantharaman K."/>
            <person name="Brown C.T."/>
            <person name="Hug L.A."/>
            <person name="Sharon I."/>
            <person name="Castelle C.J."/>
            <person name="Probst A.J."/>
            <person name="Thomas B.C."/>
            <person name="Singh A."/>
            <person name="Wilkins M.J."/>
            <person name="Karaoz U."/>
            <person name="Brodie E.L."/>
            <person name="Williams K.H."/>
            <person name="Hubbard S.S."/>
            <person name="Banfield J.F."/>
        </authorList>
    </citation>
    <scope>NUCLEOTIDE SEQUENCE [LARGE SCALE GENOMIC DNA]</scope>
</reference>
<proteinExistence type="predicted"/>
<evidence type="ECO:0000313" key="2">
    <source>
        <dbReference type="EMBL" id="OGG42166.1"/>
    </source>
</evidence>
<dbReference type="Gene3D" id="1.10.10.2910">
    <property type="match status" value="1"/>
</dbReference>
<evidence type="ECO:0000313" key="3">
    <source>
        <dbReference type="Proteomes" id="UP000176996"/>
    </source>
</evidence>
<accession>A0A1F6BYX4</accession>
<protein>
    <recommendedName>
        <fullName evidence="1">IrrE N-terminal-like domain-containing protein</fullName>
    </recommendedName>
</protein>
<feature type="domain" description="IrrE N-terminal-like" evidence="1">
    <location>
        <begin position="38"/>
        <end position="164"/>
    </location>
</feature>
<dbReference type="PANTHER" id="PTHR43236">
    <property type="entry name" value="ANTITOXIN HIGA1"/>
    <property type="match status" value="1"/>
</dbReference>